<name>A0A0D2M4X8_HYPSF</name>
<gene>
    <name evidence="1" type="ORF">HYPSUDRAFT_45501</name>
</gene>
<organism evidence="1 2">
    <name type="scientific">Hypholoma sublateritium (strain FD-334 SS-4)</name>
    <dbReference type="NCBI Taxonomy" id="945553"/>
    <lineage>
        <taxon>Eukaryota</taxon>
        <taxon>Fungi</taxon>
        <taxon>Dikarya</taxon>
        <taxon>Basidiomycota</taxon>
        <taxon>Agaricomycotina</taxon>
        <taxon>Agaricomycetes</taxon>
        <taxon>Agaricomycetidae</taxon>
        <taxon>Agaricales</taxon>
        <taxon>Agaricineae</taxon>
        <taxon>Strophariaceae</taxon>
        <taxon>Hypholoma</taxon>
    </lineage>
</organism>
<dbReference type="Proteomes" id="UP000054270">
    <property type="component" value="Unassembled WGS sequence"/>
</dbReference>
<reference evidence="2" key="1">
    <citation type="submission" date="2014-04" db="EMBL/GenBank/DDBJ databases">
        <title>Evolutionary Origins and Diversification of the Mycorrhizal Mutualists.</title>
        <authorList>
            <consortium name="DOE Joint Genome Institute"/>
            <consortium name="Mycorrhizal Genomics Consortium"/>
            <person name="Kohler A."/>
            <person name="Kuo A."/>
            <person name="Nagy L.G."/>
            <person name="Floudas D."/>
            <person name="Copeland A."/>
            <person name="Barry K.W."/>
            <person name="Cichocki N."/>
            <person name="Veneault-Fourrey C."/>
            <person name="LaButti K."/>
            <person name="Lindquist E.A."/>
            <person name="Lipzen A."/>
            <person name="Lundell T."/>
            <person name="Morin E."/>
            <person name="Murat C."/>
            <person name="Riley R."/>
            <person name="Ohm R."/>
            <person name="Sun H."/>
            <person name="Tunlid A."/>
            <person name="Henrissat B."/>
            <person name="Grigoriev I.V."/>
            <person name="Hibbett D.S."/>
            <person name="Martin F."/>
        </authorList>
    </citation>
    <scope>NUCLEOTIDE SEQUENCE [LARGE SCALE GENOMIC DNA]</scope>
    <source>
        <strain evidence="2">FD-334 SS-4</strain>
    </source>
</reference>
<dbReference type="AlphaFoldDB" id="A0A0D2M4X8"/>
<accession>A0A0D2M4X8</accession>
<dbReference type="OrthoDB" id="2795673at2759"/>
<evidence type="ECO:0000313" key="2">
    <source>
        <dbReference type="Proteomes" id="UP000054270"/>
    </source>
</evidence>
<protein>
    <recommendedName>
        <fullName evidence="3">F-box domain-containing protein</fullName>
    </recommendedName>
</protein>
<evidence type="ECO:0008006" key="3">
    <source>
        <dbReference type="Google" id="ProtNLM"/>
    </source>
</evidence>
<dbReference type="EMBL" id="KN817592">
    <property type="protein sequence ID" value="KJA18183.1"/>
    <property type="molecule type" value="Genomic_DNA"/>
</dbReference>
<dbReference type="STRING" id="945553.A0A0D2M4X8"/>
<proteinExistence type="predicted"/>
<evidence type="ECO:0000313" key="1">
    <source>
        <dbReference type="EMBL" id="KJA18183.1"/>
    </source>
</evidence>
<sequence>MDDHDMDAANSSQDDFSAILPPEIVDHIFRYACILSTSFCLALCESSSWTRKLAIPYLYSTIVVTKLRKAMTLSAALGLQLVNSPIPNFVPKAHVRSIWIEPVSNMTLHIFRTCDVLLNLAITEDNLNWIIHSSSPATARLSILQERTITRKQDLHLLLIDAKRRYWSQAMLASSANPSPFFTKVTHLRLGKMGSYSTHLNIAHFTRLSHIAVPFHRPQDQCLDDLLELFDLPSVMVVVVVILIDLLSEEDLDESLRWIVEHRAVKRSAYCVLSRSQDLRKEWEEEARNGMNIWDRAVRCTESLAQEAPYF</sequence>
<dbReference type="OMA" id="WIVEHRA"/>
<keyword evidence="2" id="KW-1185">Reference proteome</keyword>